<dbReference type="InterPro" id="IPR023210">
    <property type="entry name" value="NADP_OxRdtase_dom"/>
</dbReference>
<gene>
    <name evidence="2" type="ORF">EAX62_14915</name>
</gene>
<evidence type="ECO:0000259" key="1">
    <source>
        <dbReference type="Pfam" id="PF00248"/>
    </source>
</evidence>
<reference evidence="2 3" key="1">
    <citation type="submission" date="2018-10" db="EMBL/GenBank/DDBJ databases">
        <title>Tessaracoccus antarcticuss sp. nov., isolated from sediment.</title>
        <authorList>
            <person name="Zhou L.Y."/>
            <person name="Du Z.J."/>
        </authorList>
    </citation>
    <scope>NUCLEOTIDE SEQUENCE [LARGE SCALE GENOMIC DNA]</scope>
    <source>
        <strain evidence="2 3">JDX10</strain>
    </source>
</reference>
<dbReference type="Gene3D" id="3.20.20.100">
    <property type="entry name" value="NADP-dependent oxidoreductase domain"/>
    <property type="match status" value="1"/>
</dbReference>
<dbReference type="PANTHER" id="PTHR43364:SF18">
    <property type="entry name" value="OXIDOREDUCTASE"/>
    <property type="match status" value="1"/>
</dbReference>
<sequence length="327" mass="34968">MERRALGASGLQVSRMGLGTMAWGRDTDWPTVKQLVNDFIDAGGNLLDTAPAYGGGVAEKMIGKLLAGGVARQDLVIATKAGFVIRGGKRVIDTSRAAMLTDLEQSLRRLNTDHVDLWQVHAWGDAPIDETLSAMDSAVSRGLARYVGVSNFVGWQTATAATWQQALTERTKLSSVQVEYSLLARRAEVEVVGAAEHHNLGLLAWSSLGRGALTGKYRTGIPRDSRAASDHFAWFLEPYMQPRSRSVVDAVAKAAEGLGLTPAQVALLWLRDAPQVASALVGPRTPEHLSELLDAESKELVAPIVSALDDVSGGPNAYRPPATAPVR</sequence>
<dbReference type="EMBL" id="REFW01000005">
    <property type="protein sequence ID" value="RMB57759.1"/>
    <property type="molecule type" value="Genomic_DNA"/>
</dbReference>
<dbReference type="PROSITE" id="PS00062">
    <property type="entry name" value="ALDOKETO_REDUCTASE_2"/>
    <property type="match status" value="1"/>
</dbReference>
<name>A0A3M0G9H7_9ACTN</name>
<dbReference type="PRINTS" id="PR00069">
    <property type="entry name" value="ALDKETRDTASE"/>
</dbReference>
<dbReference type="SUPFAM" id="SSF51430">
    <property type="entry name" value="NAD(P)-linked oxidoreductase"/>
    <property type="match status" value="1"/>
</dbReference>
<dbReference type="PANTHER" id="PTHR43364">
    <property type="entry name" value="NADH-SPECIFIC METHYLGLYOXAL REDUCTASE-RELATED"/>
    <property type="match status" value="1"/>
</dbReference>
<evidence type="ECO:0000313" key="3">
    <source>
        <dbReference type="Proteomes" id="UP000275256"/>
    </source>
</evidence>
<organism evidence="2 3">
    <name type="scientific">Tessaracoccus antarcticus</name>
    <dbReference type="NCBI Taxonomy" id="2479848"/>
    <lineage>
        <taxon>Bacteria</taxon>
        <taxon>Bacillati</taxon>
        <taxon>Actinomycetota</taxon>
        <taxon>Actinomycetes</taxon>
        <taxon>Propionibacteriales</taxon>
        <taxon>Propionibacteriaceae</taxon>
        <taxon>Tessaracoccus</taxon>
    </lineage>
</organism>
<dbReference type="OrthoDB" id="3664926at2"/>
<dbReference type="AlphaFoldDB" id="A0A3M0G9H7"/>
<protein>
    <submittedName>
        <fullName evidence="2">Aldo/keto reductase</fullName>
    </submittedName>
</protein>
<proteinExistence type="predicted"/>
<evidence type="ECO:0000313" key="2">
    <source>
        <dbReference type="EMBL" id="RMB57759.1"/>
    </source>
</evidence>
<dbReference type="InterPro" id="IPR020471">
    <property type="entry name" value="AKR"/>
</dbReference>
<keyword evidence="3" id="KW-1185">Reference proteome</keyword>
<dbReference type="InterPro" id="IPR050523">
    <property type="entry name" value="AKR_Detox_Biosynth"/>
</dbReference>
<dbReference type="Pfam" id="PF00248">
    <property type="entry name" value="Aldo_ket_red"/>
    <property type="match status" value="1"/>
</dbReference>
<dbReference type="InterPro" id="IPR018170">
    <property type="entry name" value="Aldo/ket_reductase_CS"/>
</dbReference>
<feature type="domain" description="NADP-dependent oxidoreductase" evidence="1">
    <location>
        <begin position="15"/>
        <end position="310"/>
    </location>
</feature>
<dbReference type="RefSeq" id="WP_121902652.1">
    <property type="nucleotide sequence ID" value="NZ_REFW01000005.1"/>
</dbReference>
<dbReference type="GO" id="GO:0016491">
    <property type="term" value="F:oxidoreductase activity"/>
    <property type="evidence" value="ECO:0007669"/>
    <property type="project" value="InterPro"/>
</dbReference>
<dbReference type="InterPro" id="IPR036812">
    <property type="entry name" value="NAD(P)_OxRdtase_dom_sf"/>
</dbReference>
<dbReference type="Proteomes" id="UP000275256">
    <property type="component" value="Unassembled WGS sequence"/>
</dbReference>
<accession>A0A3M0G9H7</accession>
<comment type="caution">
    <text evidence="2">The sequence shown here is derived from an EMBL/GenBank/DDBJ whole genome shotgun (WGS) entry which is preliminary data.</text>
</comment>
<dbReference type="GO" id="GO:0005829">
    <property type="term" value="C:cytosol"/>
    <property type="evidence" value="ECO:0007669"/>
    <property type="project" value="TreeGrafter"/>
</dbReference>